<reference evidence="1" key="1">
    <citation type="submission" date="2021-02" db="EMBL/GenBank/DDBJ databases">
        <authorList>
            <consortium name="DOE Joint Genome Institute"/>
            <person name="Ahrendt S."/>
            <person name="Looney B.P."/>
            <person name="Miyauchi S."/>
            <person name="Morin E."/>
            <person name="Drula E."/>
            <person name="Courty P.E."/>
            <person name="Chicoki N."/>
            <person name="Fauchery L."/>
            <person name="Kohler A."/>
            <person name="Kuo A."/>
            <person name="Labutti K."/>
            <person name="Pangilinan J."/>
            <person name="Lipzen A."/>
            <person name="Riley R."/>
            <person name="Andreopoulos W."/>
            <person name="He G."/>
            <person name="Johnson J."/>
            <person name="Barry K.W."/>
            <person name="Grigoriev I.V."/>
            <person name="Nagy L."/>
            <person name="Hibbett D."/>
            <person name="Henrissat B."/>
            <person name="Matheny P.B."/>
            <person name="Labbe J."/>
            <person name="Martin F."/>
        </authorList>
    </citation>
    <scope>NUCLEOTIDE SEQUENCE</scope>
    <source>
        <strain evidence="1">EC-137</strain>
    </source>
</reference>
<name>A0ACB8QRK7_9AGAM</name>
<accession>A0ACB8QRK7</accession>
<gene>
    <name evidence="1" type="ORF">K488DRAFT_77345</name>
</gene>
<evidence type="ECO:0000313" key="1">
    <source>
        <dbReference type="EMBL" id="KAI0034308.1"/>
    </source>
</evidence>
<evidence type="ECO:0000313" key="2">
    <source>
        <dbReference type="Proteomes" id="UP000814128"/>
    </source>
</evidence>
<reference evidence="1" key="2">
    <citation type="journal article" date="2022" name="New Phytol.">
        <title>Evolutionary transition to the ectomycorrhizal habit in the genomes of a hyperdiverse lineage of mushroom-forming fungi.</title>
        <authorList>
            <person name="Looney B."/>
            <person name="Miyauchi S."/>
            <person name="Morin E."/>
            <person name="Drula E."/>
            <person name="Courty P.E."/>
            <person name="Kohler A."/>
            <person name="Kuo A."/>
            <person name="LaButti K."/>
            <person name="Pangilinan J."/>
            <person name="Lipzen A."/>
            <person name="Riley R."/>
            <person name="Andreopoulos W."/>
            <person name="He G."/>
            <person name="Johnson J."/>
            <person name="Nolan M."/>
            <person name="Tritt A."/>
            <person name="Barry K.W."/>
            <person name="Grigoriev I.V."/>
            <person name="Nagy L.G."/>
            <person name="Hibbett D."/>
            <person name="Henrissat B."/>
            <person name="Matheny P.B."/>
            <person name="Labbe J."/>
            <person name="Martin F.M."/>
        </authorList>
    </citation>
    <scope>NUCLEOTIDE SEQUENCE</scope>
    <source>
        <strain evidence="1">EC-137</strain>
    </source>
</reference>
<organism evidence="1 2">
    <name type="scientific">Vararia minispora EC-137</name>
    <dbReference type="NCBI Taxonomy" id="1314806"/>
    <lineage>
        <taxon>Eukaryota</taxon>
        <taxon>Fungi</taxon>
        <taxon>Dikarya</taxon>
        <taxon>Basidiomycota</taxon>
        <taxon>Agaricomycotina</taxon>
        <taxon>Agaricomycetes</taxon>
        <taxon>Russulales</taxon>
        <taxon>Lachnocladiaceae</taxon>
        <taxon>Vararia</taxon>
    </lineage>
</organism>
<comment type="caution">
    <text evidence="1">The sequence shown here is derived from an EMBL/GenBank/DDBJ whole genome shotgun (WGS) entry which is preliminary data.</text>
</comment>
<sequence>MPTCRKVYDVTEFLPEHPGGQKIILQYAGRDATDAYESIHPPGTLEQALPPEKYLGELGETAKRALNRALENRKKTADEERIEKAQANKPSITRILNLHDLERVARQVMSYKALAYYSSAADDEITHAENTLAFRRFFFHPRVLRAVGRCDPTTTILGYRTSIPVFVSGAALAKLGHPLGEANITRGAHATGIIQMISHNASLSSQQIAVARGSPNQVLFYQLYKHKNDVVAEQRVREVEAQGYKAIFLTVDAVVAGNRERDNRALFEIEDMERTAADNSATQLEMDADAIAVAESGGTAGALLARDDLDLTWQTTIPWLRRITKLPIVLKGIQCVEDAVIAAETGLDGIVLSNHGGVALPPIEVLYKLRKQRPDVFSRLEVYIDGGIRRGTDVLKALCLGARAVGMGRPFLYAQSAYGEEGVARAVHILEREIITGMRLLGTATVADLVPEMYLQMTPFISPSGGRVK</sequence>
<keyword evidence="2" id="KW-1185">Reference proteome</keyword>
<dbReference type="EMBL" id="MU273503">
    <property type="protein sequence ID" value="KAI0034308.1"/>
    <property type="molecule type" value="Genomic_DNA"/>
</dbReference>
<dbReference type="Proteomes" id="UP000814128">
    <property type="component" value="Unassembled WGS sequence"/>
</dbReference>
<protein>
    <submittedName>
        <fullName evidence="1">FMN-dependent dehydrogenase-domain-containing protein</fullName>
    </submittedName>
</protein>
<proteinExistence type="predicted"/>